<accession>A0A1A8E2Z5</accession>
<reference evidence="2" key="1">
    <citation type="submission" date="2016-05" db="EMBL/GenBank/DDBJ databases">
        <authorList>
            <person name="Lavstsen T."/>
            <person name="Jespersen J.S."/>
        </authorList>
    </citation>
    <scope>NUCLEOTIDE SEQUENCE</scope>
    <source>
        <tissue evidence="2">Brain</tissue>
    </source>
</reference>
<reference evidence="2" key="2">
    <citation type="submission" date="2016-06" db="EMBL/GenBank/DDBJ databases">
        <title>The genome of a short-lived fish provides insights into sex chromosome evolution and the genetic control of aging.</title>
        <authorList>
            <person name="Reichwald K."/>
            <person name="Felder M."/>
            <person name="Petzold A."/>
            <person name="Koch P."/>
            <person name="Groth M."/>
            <person name="Platzer M."/>
        </authorList>
    </citation>
    <scope>NUCLEOTIDE SEQUENCE</scope>
    <source>
        <tissue evidence="2">Brain</tissue>
    </source>
</reference>
<proteinExistence type="predicted"/>
<sequence>MGIQNLGGIFIVLASGLVVSVFVAIAEFVYKLRKTAEREQRSLCSAMVDEIRLSFTCERRGKNLVSNVSGAVPEPRDNGLDGISRYTINHSDIGTLTKHGQLKMAASATQILPALIRNWEQSLRADSFVLIDGLQYPSLTTGCQSSFMHL</sequence>
<keyword evidence="1" id="KW-0812">Transmembrane</keyword>
<dbReference type="AlphaFoldDB" id="A0A1A8E2Z5"/>
<protein>
    <submittedName>
        <fullName evidence="2">Glutamate receptor, ionotropic, kainate 3</fullName>
    </submittedName>
</protein>
<dbReference type="EMBL" id="HAEA01011386">
    <property type="protein sequence ID" value="SBQ39866.1"/>
    <property type="molecule type" value="Transcribed_RNA"/>
</dbReference>
<keyword evidence="1" id="KW-0472">Membrane</keyword>
<evidence type="ECO:0000313" key="2">
    <source>
        <dbReference type="EMBL" id="SBQ39866.1"/>
    </source>
</evidence>
<keyword evidence="2" id="KW-0675">Receptor</keyword>
<organism evidence="2">
    <name type="scientific">Nothobranchius kadleci</name>
    <name type="common">African annual killifish</name>
    <dbReference type="NCBI Taxonomy" id="1051664"/>
    <lineage>
        <taxon>Eukaryota</taxon>
        <taxon>Metazoa</taxon>
        <taxon>Chordata</taxon>
        <taxon>Craniata</taxon>
        <taxon>Vertebrata</taxon>
        <taxon>Euteleostomi</taxon>
        <taxon>Actinopterygii</taxon>
        <taxon>Neopterygii</taxon>
        <taxon>Teleostei</taxon>
        <taxon>Neoteleostei</taxon>
        <taxon>Acanthomorphata</taxon>
        <taxon>Ovalentaria</taxon>
        <taxon>Atherinomorphae</taxon>
        <taxon>Cyprinodontiformes</taxon>
        <taxon>Nothobranchiidae</taxon>
        <taxon>Nothobranchius</taxon>
    </lineage>
</organism>
<feature type="transmembrane region" description="Helical" evidence="1">
    <location>
        <begin position="6"/>
        <end position="30"/>
    </location>
</feature>
<evidence type="ECO:0000256" key="1">
    <source>
        <dbReference type="SAM" id="Phobius"/>
    </source>
</evidence>
<gene>
    <name evidence="2" type="primary">GRIK3</name>
</gene>
<keyword evidence="1" id="KW-1133">Transmembrane helix</keyword>
<name>A0A1A8E2Z5_NOTKA</name>